<evidence type="ECO:0000259" key="10">
    <source>
        <dbReference type="SMART" id="SM01005"/>
    </source>
</evidence>
<dbReference type="InterPro" id="IPR011079">
    <property type="entry name" value="Ala_racemase_C"/>
</dbReference>
<dbReference type="AlphaFoldDB" id="A0A4P9VVX2"/>
<evidence type="ECO:0000256" key="4">
    <source>
        <dbReference type="ARBA" id="ARBA00013089"/>
    </source>
</evidence>
<evidence type="ECO:0000256" key="5">
    <source>
        <dbReference type="ARBA" id="ARBA00022898"/>
    </source>
</evidence>
<comment type="cofactor">
    <cofactor evidence="2 7 8">
        <name>pyridoxal 5'-phosphate</name>
        <dbReference type="ChEBI" id="CHEBI:597326"/>
    </cofactor>
</comment>
<dbReference type="PRINTS" id="PR00992">
    <property type="entry name" value="ALARACEMASE"/>
</dbReference>
<dbReference type="GO" id="GO:0008784">
    <property type="term" value="F:alanine racemase activity"/>
    <property type="evidence" value="ECO:0007669"/>
    <property type="project" value="UniProtKB-UniRule"/>
</dbReference>
<dbReference type="SMART" id="SM01005">
    <property type="entry name" value="Ala_racemase_C"/>
    <property type="match status" value="1"/>
</dbReference>
<reference evidence="11 12" key="1">
    <citation type="submission" date="2017-04" db="EMBL/GenBank/DDBJ databases">
        <title>Draft genome sequence of Zooshikella ganghwensis VG4 isolated from Red Sea sediments.</title>
        <authorList>
            <person name="Rehman Z."/>
            <person name="Alam I."/>
            <person name="Kamau A."/>
            <person name="Bajic V."/>
            <person name="Leiknes T."/>
        </authorList>
    </citation>
    <scope>NUCLEOTIDE SEQUENCE [LARGE SCALE GENOMIC DNA]</scope>
    <source>
        <strain evidence="11 12">VG4</strain>
    </source>
</reference>
<dbReference type="InterPro" id="IPR009006">
    <property type="entry name" value="Ala_racemase/Decarboxylase_C"/>
</dbReference>
<feature type="domain" description="Alanine racemase C-terminal" evidence="10">
    <location>
        <begin position="236"/>
        <end position="360"/>
    </location>
</feature>
<accession>A0A4P9VVX2</accession>
<feature type="binding site" evidence="7 9">
    <location>
        <position position="305"/>
    </location>
    <ligand>
        <name>substrate</name>
    </ligand>
</feature>
<proteinExistence type="inferred from homology"/>
<feature type="active site" description="Proton acceptor; specific for L-alanine" evidence="7">
    <location>
        <position position="257"/>
    </location>
</feature>
<evidence type="ECO:0000256" key="9">
    <source>
        <dbReference type="PIRSR" id="PIRSR600821-52"/>
    </source>
</evidence>
<evidence type="ECO:0000256" key="8">
    <source>
        <dbReference type="PIRSR" id="PIRSR600821-50"/>
    </source>
</evidence>
<dbReference type="Proteomes" id="UP000257039">
    <property type="component" value="Unassembled WGS sequence"/>
</dbReference>
<evidence type="ECO:0000256" key="7">
    <source>
        <dbReference type="HAMAP-Rule" id="MF_01201"/>
    </source>
</evidence>
<dbReference type="InterPro" id="IPR029066">
    <property type="entry name" value="PLP-binding_barrel"/>
</dbReference>
<dbReference type="Gene3D" id="2.40.37.10">
    <property type="entry name" value="Lyase, Ornithine Decarboxylase, Chain A, domain 1"/>
    <property type="match status" value="1"/>
</dbReference>
<dbReference type="PANTHER" id="PTHR30511">
    <property type="entry name" value="ALANINE RACEMASE"/>
    <property type="match status" value="1"/>
</dbReference>
<dbReference type="PROSITE" id="PS00395">
    <property type="entry name" value="ALANINE_RACEMASE"/>
    <property type="match status" value="1"/>
</dbReference>
<dbReference type="Pfam" id="PF01168">
    <property type="entry name" value="Ala_racemase_N"/>
    <property type="match status" value="1"/>
</dbReference>
<dbReference type="EMBL" id="NDXW01000001">
    <property type="protein sequence ID" value="RDH46532.1"/>
    <property type="molecule type" value="Genomic_DNA"/>
</dbReference>
<keyword evidence="5 7" id="KW-0663">Pyridoxal phosphate</keyword>
<dbReference type="Gene3D" id="3.20.20.10">
    <property type="entry name" value="Alanine racemase"/>
    <property type="match status" value="1"/>
</dbReference>
<dbReference type="GO" id="GO:0030632">
    <property type="term" value="P:D-alanine biosynthetic process"/>
    <property type="evidence" value="ECO:0007669"/>
    <property type="project" value="UniProtKB-UniRule"/>
</dbReference>
<dbReference type="EC" id="5.1.1.1" evidence="4 7"/>
<protein>
    <recommendedName>
        <fullName evidence="4 7">Alanine racemase</fullName>
        <ecNumber evidence="4 7">5.1.1.1</ecNumber>
    </recommendedName>
</protein>
<evidence type="ECO:0000256" key="6">
    <source>
        <dbReference type="ARBA" id="ARBA00023235"/>
    </source>
</evidence>
<feature type="active site" description="Proton acceptor; specific for D-alanine" evidence="7">
    <location>
        <position position="36"/>
    </location>
</feature>
<dbReference type="InterPro" id="IPR020622">
    <property type="entry name" value="Ala_racemase_pyridoxalP-BS"/>
</dbReference>
<dbReference type="NCBIfam" id="TIGR00492">
    <property type="entry name" value="alr"/>
    <property type="match status" value="1"/>
</dbReference>
<dbReference type="FunFam" id="2.40.37.10:FF:000002">
    <property type="entry name" value="Alanine racemase"/>
    <property type="match status" value="1"/>
</dbReference>
<feature type="binding site" evidence="7 9">
    <location>
        <position position="132"/>
    </location>
    <ligand>
        <name>substrate</name>
    </ligand>
</feature>
<organism evidence="11 12">
    <name type="scientific">Zooshikella ganghwensis</name>
    <dbReference type="NCBI Taxonomy" id="202772"/>
    <lineage>
        <taxon>Bacteria</taxon>
        <taxon>Pseudomonadati</taxon>
        <taxon>Pseudomonadota</taxon>
        <taxon>Gammaproteobacteria</taxon>
        <taxon>Oceanospirillales</taxon>
        <taxon>Zooshikellaceae</taxon>
        <taxon>Zooshikella</taxon>
    </lineage>
</organism>
<keyword evidence="12" id="KW-1185">Reference proteome</keyword>
<dbReference type="InterPro" id="IPR000821">
    <property type="entry name" value="Ala_racemase"/>
</dbReference>
<dbReference type="SUPFAM" id="SSF51419">
    <property type="entry name" value="PLP-binding barrel"/>
    <property type="match status" value="1"/>
</dbReference>
<dbReference type="InterPro" id="IPR001608">
    <property type="entry name" value="Ala_racemase_N"/>
</dbReference>
<comment type="pathway">
    <text evidence="7">Amino-acid biosynthesis; D-alanine biosynthesis; D-alanine from L-alanine: step 1/1.</text>
</comment>
<evidence type="ECO:0000313" key="11">
    <source>
        <dbReference type="EMBL" id="RDH46532.1"/>
    </source>
</evidence>
<dbReference type="HAMAP" id="MF_01201">
    <property type="entry name" value="Ala_racemase"/>
    <property type="match status" value="1"/>
</dbReference>
<dbReference type="GO" id="GO:0030170">
    <property type="term" value="F:pyridoxal phosphate binding"/>
    <property type="evidence" value="ECO:0007669"/>
    <property type="project" value="UniProtKB-UniRule"/>
</dbReference>
<comment type="caution">
    <text evidence="11">The sequence shown here is derived from an EMBL/GenBank/DDBJ whole genome shotgun (WGS) entry which is preliminary data.</text>
</comment>
<name>A0A4P9VVX2_9GAMM</name>
<dbReference type="PANTHER" id="PTHR30511:SF0">
    <property type="entry name" value="ALANINE RACEMASE, CATABOLIC-RELATED"/>
    <property type="match status" value="1"/>
</dbReference>
<evidence type="ECO:0000313" key="12">
    <source>
        <dbReference type="Proteomes" id="UP000257039"/>
    </source>
</evidence>
<evidence type="ECO:0000256" key="2">
    <source>
        <dbReference type="ARBA" id="ARBA00001933"/>
    </source>
</evidence>
<evidence type="ECO:0000256" key="1">
    <source>
        <dbReference type="ARBA" id="ARBA00000316"/>
    </source>
</evidence>
<dbReference type="GO" id="GO:0005829">
    <property type="term" value="C:cytosol"/>
    <property type="evidence" value="ECO:0007669"/>
    <property type="project" value="TreeGrafter"/>
</dbReference>
<evidence type="ECO:0000256" key="3">
    <source>
        <dbReference type="ARBA" id="ARBA00007880"/>
    </source>
</evidence>
<dbReference type="CDD" id="cd06827">
    <property type="entry name" value="PLPDE_III_AR_proteobact"/>
    <property type="match status" value="1"/>
</dbReference>
<feature type="modified residue" description="N6-(pyridoxal phosphate)lysine" evidence="7 8">
    <location>
        <position position="36"/>
    </location>
</feature>
<comment type="similarity">
    <text evidence="3 7">Belongs to the alanine racemase family.</text>
</comment>
<dbReference type="Pfam" id="PF00842">
    <property type="entry name" value="Ala_racemase_C"/>
    <property type="match status" value="1"/>
</dbReference>
<gene>
    <name evidence="11" type="primary">alr</name>
    <name evidence="11" type="ORF">B9G39_25435</name>
</gene>
<sequence>MTRPIRATIDLNSLKANYLYAKQMSGYNAQALAVVKADAYGHGAIATAKALEEEADGFAVACIEEALQLRQANIKAPVVLLEGFFSAEELDAINHHDLQPLIHSNKQIEILRKHPPKTPFTVWLKLDTGMHRLGFSPDQFIARYSELTQLPYIKQVICTSHFACADEPDHPLNKKQLDCFSQTLKTLDNPPASLANSPAILAMPESHYQWLRPGIMLYGSSPFAHNHNQAAALKPVMTLTAELIAIKHLAAGETIGYGATYNVSKPLLMGVVSIGYGDGYPRYISEGTPVVINGIRCPIVGRVSMDMITVDLSSYPQARIGDSVELWGNQLSVNEVATYANTISYELLTKITQRVPRHYIW</sequence>
<comment type="catalytic activity">
    <reaction evidence="1 7">
        <text>L-alanine = D-alanine</text>
        <dbReference type="Rhea" id="RHEA:20249"/>
        <dbReference type="ChEBI" id="CHEBI:57416"/>
        <dbReference type="ChEBI" id="CHEBI:57972"/>
        <dbReference type="EC" id="5.1.1.1"/>
    </reaction>
</comment>
<comment type="function">
    <text evidence="7">Catalyzes the interconversion of L-alanine and D-alanine. May also act on other amino acids.</text>
</comment>
<dbReference type="UniPathway" id="UPA00042">
    <property type="reaction ID" value="UER00497"/>
</dbReference>
<dbReference type="SUPFAM" id="SSF50621">
    <property type="entry name" value="Alanine racemase C-terminal domain-like"/>
    <property type="match status" value="1"/>
</dbReference>
<dbReference type="FunFam" id="3.20.20.10:FF:000002">
    <property type="entry name" value="Alanine racemase"/>
    <property type="match status" value="1"/>
</dbReference>
<dbReference type="RefSeq" id="WP_094789268.1">
    <property type="nucleotide sequence ID" value="NZ_NDXW01000001.1"/>
</dbReference>
<keyword evidence="6 7" id="KW-0413">Isomerase</keyword>